<protein>
    <submittedName>
        <fullName evidence="2">Uncharacterized protein</fullName>
    </submittedName>
</protein>
<dbReference type="AlphaFoldDB" id="A0A915K5G1"/>
<name>A0A915K5G1_ROMCU</name>
<proteinExistence type="predicted"/>
<evidence type="ECO:0000313" key="2">
    <source>
        <dbReference type="WBParaSite" id="nRc.2.0.1.t33434-RA"/>
    </source>
</evidence>
<evidence type="ECO:0000313" key="1">
    <source>
        <dbReference type="Proteomes" id="UP000887565"/>
    </source>
</evidence>
<dbReference type="WBParaSite" id="nRc.2.0.1.t33434-RA">
    <property type="protein sequence ID" value="nRc.2.0.1.t33434-RA"/>
    <property type="gene ID" value="nRc.2.0.1.g33434"/>
</dbReference>
<organism evidence="1 2">
    <name type="scientific">Romanomermis culicivorax</name>
    <name type="common">Nematode worm</name>
    <dbReference type="NCBI Taxonomy" id="13658"/>
    <lineage>
        <taxon>Eukaryota</taxon>
        <taxon>Metazoa</taxon>
        <taxon>Ecdysozoa</taxon>
        <taxon>Nematoda</taxon>
        <taxon>Enoplea</taxon>
        <taxon>Dorylaimia</taxon>
        <taxon>Mermithida</taxon>
        <taxon>Mermithoidea</taxon>
        <taxon>Mermithidae</taxon>
        <taxon>Romanomermis</taxon>
    </lineage>
</organism>
<keyword evidence="1" id="KW-1185">Reference proteome</keyword>
<dbReference type="Proteomes" id="UP000887565">
    <property type="component" value="Unplaced"/>
</dbReference>
<accession>A0A915K5G1</accession>
<sequence length="81" mass="9216">MEIIILPLSGTCISQDRQQPRVAIIDEHVLFLSSAYNSAKNKRNRQNFNEIGDKCDNNWTINGDQNGNDKLFDDKMITTTS</sequence>
<reference evidence="2" key="1">
    <citation type="submission" date="2022-11" db="UniProtKB">
        <authorList>
            <consortium name="WormBaseParasite"/>
        </authorList>
    </citation>
    <scope>IDENTIFICATION</scope>
</reference>